<dbReference type="InterPro" id="IPR019775">
    <property type="entry name" value="WD40_repeat_CS"/>
</dbReference>
<dbReference type="PRINTS" id="PR00319">
    <property type="entry name" value="GPROTEINB"/>
</dbReference>
<dbReference type="InterPro" id="IPR001632">
    <property type="entry name" value="WD40_G-protein_beta-like"/>
</dbReference>
<feature type="repeat" description="WD" evidence="3">
    <location>
        <begin position="524"/>
        <end position="551"/>
    </location>
</feature>
<dbReference type="PRINTS" id="PR00320">
    <property type="entry name" value="GPROTEINBRPT"/>
</dbReference>
<dbReference type="PANTHER" id="PTHR44019:SF8">
    <property type="entry name" value="POC1 CENTRIOLAR PROTEIN HOMOLOG"/>
    <property type="match status" value="1"/>
</dbReference>
<feature type="transmembrane region" description="Helical" evidence="4">
    <location>
        <begin position="213"/>
        <end position="233"/>
    </location>
</feature>
<dbReference type="PhylomeDB" id="Q7NM62"/>
<organism evidence="5 6">
    <name type="scientific">Gloeobacter violaceus (strain ATCC 29082 / PCC 7421)</name>
    <dbReference type="NCBI Taxonomy" id="251221"/>
    <lineage>
        <taxon>Bacteria</taxon>
        <taxon>Bacillati</taxon>
        <taxon>Cyanobacteriota</taxon>
        <taxon>Cyanophyceae</taxon>
        <taxon>Gloeobacterales</taxon>
        <taxon>Gloeobacteraceae</taxon>
        <taxon>Gloeobacter</taxon>
    </lineage>
</organism>
<feature type="repeat" description="WD" evidence="3">
    <location>
        <begin position="476"/>
        <end position="517"/>
    </location>
</feature>
<dbReference type="HOGENOM" id="CLU_032884_0_0_3"/>
<feature type="repeat" description="WD" evidence="3">
    <location>
        <begin position="267"/>
        <end position="299"/>
    </location>
</feature>
<name>Q7NM62_GLOVI</name>
<evidence type="ECO:0000256" key="3">
    <source>
        <dbReference type="PROSITE-ProRule" id="PRU00221"/>
    </source>
</evidence>
<dbReference type="KEGG" id="gvi:glr0906"/>
<keyword evidence="4" id="KW-0472">Membrane</keyword>
<dbReference type="eggNOG" id="COG2319">
    <property type="taxonomic scope" value="Bacteria"/>
</dbReference>
<protein>
    <submittedName>
        <fullName evidence="5">WD-repeat protein</fullName>
    </submittedName>
</protein>
<evidence type="ECO:0000256" key="2">
    <source>
        <dbReference type="ARBA" id="ARBA00022737"/>
    </source>
</evidence>
<dbReference type="Pfam" id="PF00400">
    <property type="entry name" value="WD40"/>
    <property type="match status" value="7"/>
</dbReference>
<dbReference type="Proteomes" id="UP000000557">
    <property type="component" value="Chromosome"/>
</dbReference>
<gene>
    <name evidence="5" type="ordered locus">glr0906</name>
</gene>
<evidence type="ECO:0000256" key="1">
    <source>
        <dbReference type="ARBA" id="ARBA00022574"/>
    </source>
</evidence>
<dbReference type="PROSITE" id="PS50082">
    <property type="entry name" value="WD_REPEATS_2"/>
    <property type="match status" value="7"/>
</dbReference>
<feature type="repeat" description="WD" evidence="3">
    <location>
        <begin position="350"/>
        <end position="391"/>
    </location>
</feature>
<dbReference type="PANTHER" id="PTHR44019">
    <property type="entry name" value="WD REPEAT-CONTAINING PROTEIN 55"/>
    <property type="match status" value="1"/>
</dbReference>
<dbReference type="PATRIC" id="fig|251221.4.peg.925"/>
<keyword evidence="2" id="KW-0677">Repeat</keyword>
<dbReference type="InterPro" id="IPR020472">
    <property type="entry name" value="WD40_PAC1"/>
</dbReference>
<feature type="repeat" description="WD" evidence="3">
    <location>
        <begin position="434"/>
        <end position="467"/>
    </location>
</feature>
<dbReference type="InterPro" id="IPR015943">
    <property type="entry name" value="WD40/YVTN_repeat-like_dom_sf"/>
</dbReference>
<dbReference type="InterPro" id="IPR036322">
    <property type="entry name" value="WD40_repeat_dom_sf"/>
</dbReference>
<keyword evidence="6" id="KW-1185">Reference proteome</keyword>
<keyword evidence="1 3" id="KW-0853">WD repeat</keyword>
<reference evidence="5 6" key="1">
    <citation type="journal article" date="2003" name="DNA Res.">
        <title>Complete genome structure of Gloeobacter violaceus PCC 7421, a cyanobacterium that lacks thylakoids.</title>
        <authorList>
            <person name="Nakamura Y."/>
            <person name="Kaneko T."/>
            <person name="Sato S."/>
            <person name="Mimuro M."/>
            <person name="Miyashita H."/>
            <person name="Tsuchiya T."/>
            <person name="Sasamoto S."/>
            <person name="Watanabe A."/>
            <person name="Kawashima K."/>
            <person name="Kishida Y."/>
            <person name="Kiyokawa C."/>
            <person name="Kohara M."/>
            <person name="Matsumoto M."/>
            <person name="Matsuno A."/>
            <person name="Nakazaki N."/>
            <person name="Shimpo S."/>
            <person name="Takeuchi C."/>
            <person name="Yamada M."/>
            <person name="Tabata S."/>
        </authorList>
    </citation>
    <scope>NUCLEOTIDE SEQUENCE [LARGE SCALE GENOMIC DNA]</scope>
    <source>
        <strain evidence="6">ATCC 29082 / PCC 7421</strain>
    </source>
</reference>
<dbReference type="AlphaFoldDB" id="Q7NM62"/>
<reference evidence="5 6" key="2">
    <citation type="journal article" date="2003" name="DNA Res.">
        <title>Complete genome structure of Gloeobacter violaceus PCC 7421, a cyanobacterium that lacks thylakoids (supplement).</title>
        <authorList>
            <person name="Nakamura Y."/>
            <person name="Kaneko T."/>
            <person name="Sato S."/>
            <person name="Mimuro M."/>
            <person name="Miyashita H."/>
            <person name="Tsuchiya T."/>
            <person name="Sasamoto S."/>
            <person name="Watanabe A."/>
            <person name="Kawashima K."/>
            <person name="Kishida Y."/>
            <person name="Kiyokawa C."/>
            <person name="Kohara M."/>
            <person name="Matsumoto M."/>
            <person name="Matsuno A."/>
            <person name="Nakazaki N."/>
            <person name="Shimpo S."/>
            <person name="Takeuchi C."/>
            <person name="Yamada M."/>
            <person name="Tabata S."/>
        </authorList>
    </citation>
    <scope>NUCLEOTIDE SEQUENCE [LARGE SCALE GENOMIC DNA]</scope>
    <source>
        <strain evidence="6">ATCC 29082 / PCC 7421</strain>
    </source>
</reference>
<dbReference type="OrthoDB" id="530825at2"/>
<dbReference type="STRING" id="251221.gene:10758384"/>
<dbReference type="SUPFAM" id="SSF50978">
    <property type="entry name" value="WD40 repeat-like"/>
    <property type="match status" value="1"/>
</dbReference>
<dbReference type="EMBL" id="BA000045">
    <property type="protein sequence ID" value="BAC88847.1"/>
    <property type="molecule type" value="Genomic_DNA"/>
</dbReference>
<evidence type="ECO:0000313" key="5">
    <source>
        <dbReference type="EMBL" id="BAC88847.1"/>
    </source>
</evidence>
<dbReference type="EnsemblBacteria" id="BAC88847">
    <property type="protein sequence ID" value="BAC88847"/>
    <property type="gene ID" value="BAC88847"/>
</dbReference>
<feature type="repeat" description="WD" evidence="3">
    <location>
        <begin position="308"/>
        <end position="349"/>
    </location>
</feature>
<dbReference type="PROSITE" id="PS00678">
    <property type="entry name" value="WD_REPEATS_1"/>
    <property type="match status" value="3"/>
</dbReference>
<dbReference type="Gene3D" id="2.130.10.10">
    <property type="entry name" value="YVTN repeat-like/Quinoprotein amine dehydrogenase"/>
    <property type="match status" value="3"/>
</dbReference>
<dbReference type="PROSITE" id="PS50294">
    <property type="entry name" value="WD_REPEATS_REGION"/>
    <property type="match status" value="7"/>
</dbReference>
<evidence type="ECO:0000313" key="6">
    <source>
        <dbReference type="Proteomes" id="UP000000557"/>
    </source>
</evidence>
<keyword evidence="4" id="KW-0812">Transmembrane</keyword>
<dbReference type="CDD" id="cd00200">
    <property type="entry name" value="WD40"/>
    <property type="match status" value="1"/>
</dbReference>
<evidence type="ECO:0000256" key="4">
    <source>
        <dbReference type="SAM" id="Phobius"/>
    </source>
</evidence>
<dbReference type="InParanoid" id="Q7NM62"/>
<dbReference type="RefSeq" id="WP_011140908.1">
    <property type="nucleotide sequence ID" value="NC_005125.1"/>
</dbReference>
<keyword evidence="4" id="KW-1133">Transmembrane helix</keyword>
<dbReference type="InterPro" id="IPR001680">
    <property type="entry name" value="WD40_rpt"/>
</dbReference>
<dbReference type="InterPro" id="IPR050505">
    <property type="entry name" value="WDR55/POC1"/>
</dbReference>
<accession>Q7NM62</accession>
<dbReference type="SMART" id="SM00320">
    <property type="entry name" value="WD40"/>
    <property type="match status" value="7"/>
</dbReference>
<proteinExistence type="predicted"/>
<feature type="repeat" description="WD" evidence="3">
    <location>
        <begin position="392"/>
        <end position="433"/>
    </location>
</feature>
<sequence length="551" mass="59944">MSLLLEPLIYTSLPGRGFATLTSDAVDEATRQVFFDEIVSRHWNAYDPPPANFRAAFLHWDPACGRTLFGWLYNDGRDEIGRANVPYFLCYRLRDPLDTVRLERVFAALERGPLAFVERASLPTALVSVAWGEETTADAARPGVALPAPIKAFAREGWRRGEPVRLFVAGEEPAATTDATARAIEALTARLPVAVRERRQSLERRKARRTPRLAIAGALVLVASLAGAAVALWQPGPPAPARIASSPAARCQGNNCPSWQQARARTVGAHPGPVWASAVRPDGRMYASGDDDGAIRLWSPAGTLLQTLEGHTGTVRAVVFTPDGRALASAGSDRRVRLWDVGTGKLRHTLKGHSQPVWTLAMAPDGRILASGSGDRSVRLWDIASGRQLYRLRGHGDWVFAVAFSPDGRTLASAGKDETIRLWNSADGKLLATLRGHSAPVRALDWSKDGRTLASASWDKTVALWDVPGRTVRTRLSGHTGRVTAVSLAPDGQLVASGSIDGTVRLWRPDTRRQIHRFDLPDWVLSLGFSPDGRMLIAGGKDSTLRLWQHL</sequence>